<dbReference type="Gene3D" id="3.30.200.20">
    <property type="entry name" value="Phosphorylase Kinase, domain 1"/>
    <property type="match status" value="1"/>
</dbReference>
<dbReference type="PANTHER" id="PTHR21310:SF56">
    <property type="entry name" value="AMINOGLYCOSIDE PHOSPHOTRANSFERASE DOMAIN-CONTAINING PROTEIN"/>
    <property type="match status" value="1"/>
</dbReference>
<proteinExistence type="predicted"/>
<dbReference type="EMBL" id="MU129035">
    <property type="protein sequence ID" value="KAF9509458.1"/>
    <property type="molecule type" value="Genomic_DNA"/>
</dbReference>
<evidence type="ECO:0000256" key="1">
    <source>
        <dbReference type="SAM" id="MobiDB-lite"/>
    </source>
</evidence>
<feature type="domain" description="Aminoglycoside phosphotransferase" evidence="2">
    <location>
        <begin position="66"/>
        <end position="262"/>
    </location>
</feature>
<dbReference type="InterPro" id="IPR011009">
    <property type="entry name" value="Kinase-like_dom_sf"/>
</dbReference>
<feature type="region of interest" description="Disordered" evidence="1">
    <location>
        <begin position="1"/>
        <end position="32"/>
    </location>
</feature>
<protein>
    <recommendedName>
        <fullName evidence="2">Aminoglycoside phosphotransferase domain-containing protein</fullName>
    </recommendedName>
</protein>
<keyword evidence="4" id="KW-1185">Reference proteome</keyword>
<sequence length="356" mass="40380">MSSPDEDFILGSSDSEANDTAPRSEISTAPSESSSVVYGQESFSTFSTKVEALMIALFPFAQVLDIERMTGGGYNRIIGVHLSNHERYVLRIPRLHPRFNELSNQVAVLRYIKDHSTIQVPSVVHFDTTNQNPLGWSYALQCRIEGLPLSEYMPDLVSGDWNSLTDQVAYVTSQICSLTFPSIGILRAKAPDDDPNAIWTPSLMRRLKDAVVALAAKQPFSNRFSLLHEDYEARNFLVTKNESGRFVVQAILDFDGAVAAPIEAAWPFPHWLWTWDVRAKEGISDLADAIPESEERKQIKEYFEDQIEHLVPGFMTARANNWEIRELFYFATNGLISNEDDRRAQKYLRSKRRGIR</sequence>
<gene>
    <name evidence="3" type="ORF">BS47DRAFT_1365261</name>
</gene>
<accession>A0A9P6AP88</accession>
<name>A0A9P6AP88_9AGAM</name>
<dbReference type="InterPro" id="IPR051678">
    <property type="entry name" value="AGP_Transferase"/>
</dbReference>
<dbReference type="PANTHER" id="PTHR21310">
    <property type="entry name" value="AMINOGLYCOSIDE PHOSPHOTRANSFERASE-RELATED-RELATED"/>
    <property type="match status" value="1"/>
</dbReference>
<evidence type="ECO:0000259" key="2">
    <source>
        <dbReference type="Pfam" id="PF01636"/>
    </source>
</evidence>
<evidence type="ECO:0000313" key="3">
    <source>
        <dbReference type="EMBL" id="KAF9509458.1"/>
    </source>
</evidence>
<dbReference type="Proteomes" id="UP000886523">
    <property type="component" value="Unassembled WGS sequence"/>
</dbReference>
<dbReference type="Pfam" id="PF01636">
    <property type="entry name" value="APH"/>
    <property type="match status" value="1"/>
</dbReference>
<comment type="caution">
    <text evidence="3">The sequence shown here is derived from an EMBL/GenBank/DDBJ whole genome shotgun (WGS) entry which is preliminary data.</text>
</comment>
<dbReference type="OrthoDB" id="10003767at2759"/>
<organism evidence="3 4">
    <name type="scientific">Hydnum rufescens UP504</name>
    <dbReference type="NCBI Taxonomy" id="1448309"/>
    <lineage>
        <taxon>Eukaryota</taxon>
        <taxon>Fungi</taxon>
        <taxon>Dikarya</taxon>
        <taxon>Basidiomycota</taxon>
        <taxon>Agaricomycotina</taxon>
        <taxon>Agaricomycetes</taxon>
        <taxon>Cantharellales</taxon>
        <taxon>Hydnaceae</taxon>
        <taxon>Hydnum</taxon>
    </lineage>
</organism>
<evidence type="ECO:0000313" key="4">
    <source>
        <dbReference type="Proteomes" id="UP000886523"/>
    </source>
</evidence>
<dbReference type="InterPro" id="IPR002575">
    <property type="entry name" value="Aminoglycoside_PTrfase"/>
</dbReference>
<dbReference type="SUPFAM" id="SSF56112">
    <property type="entry name" value="Protein kinase-like (PK-like)"/>
    <property type="match status" value="1"/>
</dbReference>
<dbReference type="AlphaFoldDB" id="A0A9P6AP88"/>
<reference evidence="3" key="1">
    <citation type="journal article" date="2020" name="Nat. Commun.">
        <title>Large-scale genome sequencing of mycorrhizal fungi provides insights into the early evolution of symbiotic traits.</title>
        <authorList>
            <person name="Miyauchi S."/>
            <person name="Kiss E."/>
            <person name="Kuo A."/>
            <person name="Drula E."/>
            <person name="Kohler A."/>
            <person name="Sanchez-Garcia M."/>
            <person name="Morin E."/>
            <person name="Andreopoulos B."/>
            <person name="Barry K.W."/>
            <person name="Bonito G."/>
            <person name="Buee M."/>
            <person name="Carver A."/>
            <person name="Chen C."/>
            <person name="Cichocki N."/>
            <person name="Clum A."/>
            <person name="Culley D."/>
            <person name="Crous P.W."/>
            <person name="Fauchery L."/>
            <person name="Girlanda M."/>
            <person name="Hayes R.D."/>
            <person name="Keri Z."/>
            <person name="LaButti K."/>
            <person name="Lipzen A."/>
            <person name="Lombard V."/>
            <person name="Magnuson J."/>
            <person name="Maillard F."/>
            <person name="Murat C."/>
            <person name="Nolan M."/>
            <person name="Ohm R.A."/>
            <person name="Pangilinan J."/>
            <person name="Pereira M.F."/>
            <person name="Perotto S."/>
            <person name="Peter M."/>
            <person name="Pfister S."/>
            <person name="Riley R."/>
            <person name="Sitrit Y."/>
            <person name="Stielow J.B."/>
            <person name="Szollosi G."/>
            <person name="Zifcakova L."/>
            <person name="Stursova M."/>
            <person name="Spatafora J.W."/>
            <person name="Tedersoo L."/>
            <person name="Vaario L.M."/>
            <person name="Yamada A."/>
            <person name="Yan M."/>
            <person name="Wang P."/>
            <person name="Xu J."/>
            <person name="Bruns T."/>
            <person name="Baldrian P."/>
            <person name="Vilgalys R."/>
            <person name="Dunand C."/>
            <person name="Henrissat B."/>
            <person name="Grigoriev I.V."/>
            <person name="Hibbett D."/>
            <person name="Nagy L.G."/>
            <person name="Martin F.M."/>
        </authorList>
    </citation>
    <scope>NUCLEOTIDE SEQUENCE</scope>
    <source>
        <strain evidence="3">UP504</strain>
    </source>
</reference>